<feature type="domain" description="MOSC" evidence="1">
    <location>
        <begin position="118"/>
        <end position="262"/>
    </location>
</feature>
<accession>A0ABW9RVA1</accession>
<dbReference type="InterPro" id="IPR011037">
    <property type="entry name" value="Pyrv_Knase-like_insert_dom_sf"/>
</dbReference>
<reference evidence="2 3" key="1">
    <citation type="submission" date="2019-02" db="EMBL/GenBank/DDBJ databases">
        <authorList>
            <person name="Goldberg S.R."/>
            <person name="Haltli B.A."/>
            <person name="Correa H."/>
            <person name="Russell K.G."/>
        </authorList>
    </citation>
    <scope>NUCLEOTIDE SEQUENCE [LARGE SCALE GENOMIC DNA]</scope>
    <source>
        <strain evidence="2 3">JCM 16186</strain>
    </source>
</reference>
<dbReference type="EMBL" id="SMLW01000655">
    <property type="protein sequence ID" value="MTI28164.1"/>
    <property type="molecule type" value="Genomic_DNA"/>
</dbReference>
<keyword evidence="3" id="KW-1185">Reference proteome</keyword>
<dbReference type="SUPFAM" id="SSF50800">
    <property type="entry name" value="PK beta-barrel domain-like"/>
    <property type="match status" value="1"/>
</dbReference>
<name>A0ABW9RVA1_9BACT</name>
<dbReference type="PANTHER" id="PTHR14237">
    <property type="entry name" value="MOLYBDOPTERIN COFACTOR SULFURASE MOSC"/>
    <property type="match status" value="1"/>
</dbReference>
<dbReference type="Pfam" id="PF03476">
    <property type="entry name" value="MOSC_N"/>
    <property type="match status" value="1"/>
</dbReference>
<sequence length="272" mass="31406">MFLSDIIIYPIKSFPGVRINEIKVEQRGLEHDRRWMLVDENDKFITIRQRHELLLFDLHIEGNGFVVKHRESGDTLSLPWKITEGREVQVTIWEDSAMALEGRSEWSDWLAEKLDLDCRLVYMPDTSRRPIKKDWAKDDEIVSFADGYPLLVAGSASLADLNGKLEQKITIDRFRPNLVFEGGNPYEEFTWGQFKIGENKFQGLKPCIRCIVTTLDPVTAEKGREPLLTLSKQKVDNKIVFGQHAYATDYGVIKIDDEIEVLNYKDSPYDPI</sequence>
<evidence type="ECO:0000313" key="2">
    <source>
        <dbReference type="EMBL" id="MTI28164.1"/>
    </source>
</evidence>
<dbReference type="PANTHER" id="PTHR14237:SF19">
    <property type="entry name" value="MITOCHONDRIAL AMIDOXIME REDUCING COMPONENT 1"/>
    <property type="match status" value="1"/>
</dbReference>
<organism evidence="2 3">
    <name type="scientific">Fulvivirga kasyanovii</name>
    <dbReference type="NCBI Taxonomy" id="396812"/>
    <lineage>
        <taxon>Bacteria</taxon>
        <taxon>Pseudomonadati</taxon>
        <taxon>Bacteroidota</taxon>
        <taxon>Cytophagia</taxon>
        <taxon>Cytophagales</taxon>
        <taxon>Fulvivirgaceae</taxon>
        <taxon>Fulvivirga</taxon>
    </lineage>
</organism>
<gene>
    <name evidence="2" type="ORF">E1163_24620</name>
</gene>
<dbReference type="RefSeq" id="WP_155175424.1">
    <property type="nucleotide sequence ID" value="NZ_BAAAFL010000010.1"/>
</dbReference>
<protein>
    <submittedName>
        <fullName evidence="2">MOSC domain-containing protein</fullName>
    </submittedName>
</protein>
<evidence type="ECO:0000313" key="3">
    <source>
        <dbReference type="Proteomes" id="UP000798808"/>
    </source>
</evidence>
<dbReference type="Pfam" id="PF03473">
    <property type="entry name" value="MOSC"/>
    <property type="match status" value="1"/>
</dbReference>
<proteinExistence type="predicted"/>
<dbReference type="PROSITE" id="PS51340">
    <property type="entry name" value="MOSC"/>
    <property type="match status" value="1"/>
</dbReference>
<dbReference type="InterPro" id="IPR005302">
    <property type="entry name" value="MoCF_Sase_C"/>
</dbReference>
<dbReference type="InterPro" id="IPR005303">
    <property type="entry name" value="MOCOS_middle"/>
</dbReference>
<evidence type="ECO:0000259" key="1">
    <source>
        <dbReference type="PROSITE" id="PS51340"/>
    </source>
</evidence>
<dbReference type="SUPFAM" id="SSF141673">
    <property type="entry name" value="MOSC N-terminal domain-like"/>
    <property type="match status" value="1"/>
</dbReference>
<dbReference type="Proteomes" id="UP000798808">
    <property type="component" value="Unassembled WGS sequence"/>
</dbReference>
<comment type="caution">
    <text evidence="2">The sequence shown here is derived from an EMBL/GenBank/DDBJ whole genome shotgun (WGS) entry which is preliminary data.</text>
</comment>